<proteinExistence type="predicted"/>
<keyword evidence="1" id="KW-0393">Immunoglobulin domain</keyword>
<dbReference type="FunFam" id="2.60.40.10:FF:001836">
    <property type="entry name" value="Immunoglobulin heavy constant mu"/>
    <property type="match status" value="1"/>
</dbReference>
<accession>A0AA41T3E1</accession>
<feature type="compositionally biased region" description="Pro residues" evidence="2">
    <location>
        <begin position="1"/>
        <end position="10"/>
    </location>
</feature>
<reference evidence="4" key="1">
    <citation type="submission" date="2020-03" db="EMBL/GenBank/DDBJ databases">
        <title>Studies in the Genomics of Life Span.</title>
        <authorList>
            <person name="Glass D."/>
        </authorList>
    </citation>
    <scope>NUCLEOTIDE SEQUENCE</scope>
    <source>
        <strain evidence="4">SUZIE</strain>
        <tissue evidence="4">Muscle</tissue>
    </source>
</reference>
<organism evidence="4 5">
    <name type="scientific">Sciurus carolinensis</name>
    <name type="common">Eastern gray squirrel</name>
    <dbReference type="NCBI Taxonomy" id="30640"/>
    <lineage>
        <taxon>Eukaryota</taxon>
        <taxon>Metazoa</taxon>
        <taxon>Chordata</taxon>
        <taxon>Craniata</taxon>
        <taxon>Vertebrata</taxon>
        <taxon>Euteleostomi</taxon>
        <taxon>Mammalia</taxon>
        <taxon>Eutheria</taxon>
        <taxon>Euarchontoglires</taxon>
        <taxon>Glires</taxon>
        <taxon>Rodentia</taxon>
        <taxon>Sciuromorpha</taxon>
        <taxon>Sciuridae</taxon>
        <taxon>Sciurinae</taxon>
        <taxon>Sciurini</taxon>
        <taxon>Sciurus</taxon>
    </lineage>
</organism>
<dbReference type="SUPFAM" id="SSF48726">
    <property type="entry name" value="Immunoglobulin"/>
    <property type="match status" value="5"/>
</dbReference>
<dbReference type="PROSITE" id="PS00290">
    <property type="entry name" value="IG_MHC"/>
    <property type="match status" value="2"/>
</dbReference>
<comment type="caution">
    <text evidence="4">The sequence shown here is derived from an EMBL/GenBank/DDBJ whole genome shotgun (WGS) entry which is preliminary data.</text>
</comment>
<dbReference type="FunFam" id="2.60.40.10:FF:000463">
    <property type="entry name" value="Immunoglobulin heavy constant gamma 1"/>
    <property type="match status" value="2"/>
</dbReference>
<feature type="domain" description="Ig-like" evidence="3">
    <location>
        <begin position="370"/>
        <end position="471"/>
    </location>
</feature>
<dbReference type="InterPro" id="IPR003006">
    <property type="entry name" value="Ig/MHC_CS"/>
</dbReference>
<feature type="domain" description="Ig-like" evidence="3">
    <location>
        <begin position="151"/>
        <end position="250"/>
    </location>
</feature>
<dbReference type="InterPro" id="IPR036179">
    <property type="entry name" value="Ig-like_dom_sf"/>
</dbReference>
<dbReference type="EMBL" id="JAATJV010382746">
    <property type="protein sequence ID" value="MBZ3882660.1"/>
    <property type="molecule type" value="Genomic_DNA"/>
</dbReference>
<feature type="domain" description="Ig-like" evidence="3">
    <location>
        <begin position="481"/>
        <end position="582"/>
    </location>
</feature>
<dbReference type="Proteomes" id="UP001166674">
    <property type="component" value="Unassembled WGS sequence"/>
</dbReference>
<feature type="region of interest" description="Disordered" evidence="2">
    <location>
        <begin position="1"/>
        <end position="38"/>
    </location>
</feature>
<evidence type="ECO:0000256" key="1">
    <source>
        <dbReference type="ARBA" id="ARBA00023319"/>
    </source>
</evidence>
<gene>
    <name evidence="4" type="ORF">SUZIE_169050</name>
</gene>
<dbReference type="InterPro" id="IPR013783">
    <property type="entry name" value="Ig-like_fold"/>
</dbReference>
<dbReference type="Gene3D" id="2.60.40.10">
    <property type="entry name" value="Immunoglobulins"/>
    <property type="match status" value="4"/>
</dbReference>
<keyword evidence="5" id="KW-1185">Reference proteome</keyword>
<evidence type="ECO:0000313" key="5">
    <source>
        <dbReference type="Proteomes" id="UP001166674"/>
    </source>
</evidence>
<dbReference type="PROSITE" id="PS50835">
    <property type="entry name" value="IG_LIKE"/>
    <property type="match status" value="4"/>
</dbReference>
<protein>
    <submittedName>
        <fullName evidence="4">Ig mu chain C region secreted form</fullName>
    </submittedName>
</protein>
<dbReference type="PANTHER" id="PTHR23411">
    <property type="entry name" value="TAPASIN"/>
    <property type="match status" value="1"/>
</dbReference>
<dbReference type="CDD" id="cd16093">
    <property type="entry name" value="IgC1_CH2_Mu"/>
    <property type="match status" value="1"/>
</dbReference>
<dbReference type="Pfam" id="PF07654">
    <property type="entry name" value="C1-set"/>
    <property type="match status" value="4"/>
</dbReference>
<evidence type="ECO:0000259" key="3">
    <source>
        <dbReference type="PROSITE" id="PS50835"/>
    </source>
</evidence>
<sequence length="605" mass="65225">MCPGSKPPPAVRSSGLAGNPSHPALGSTQPEQGGSCLPGAWCWDETNAEQASELWPAGHGRQAGEVFVRPLTGPVAMWLSTGARAPWSPSPQVSPLQVSVTEEQTSGQPGTGGRRVRFLCGPSPGLWRCDYFDYWGQGTLVTVSSASPSSPNVFPLLSCESSWSDESLVTVGCLARDFLPNTATFSWTYKNSSEVRQGVRTFPPVLAQGKYAATSQVWLPSKDVPQGSSEYLVCKVRHGSNNKDQTVPLREPPVELPPSVTVFVPPRDSFSASGKRESRLICQATGFSPKQIAVSWLWDGKPVESGFTTDPVTAEAKGSRPQTFSITSTLTITESDWLSQNMVTCRVDHRGLIFQKNVSSASSTCGPTGPSTTIQVFTVPPTFAGIFLTKSAKLSCLVTNLATYDSLSISWARQSGEPLRTHTNISESHPNTTFSAVGEASVCVEDWESGEPFTCTVTHADLPSPLKQALSRPREVAKHPPAVYLLPPAREQLILREAATITCLVKGFSPPDVFVQWLQRGQPVSSDKYVTSTPMPEPQAPGLHYAHSILTVTEEDWNSGEAFTCVVGHEALPHMVTQRTVDKSTGKPTLYNVSLIMSDPASTCY</sequence>
<dbReference type="InterPro" id="IPR003597">
    <property type="entry name" value="Ig_C1-set"/>
</dbReference>
<dbReference type="CDD" id="cd05768">
    <property type="entry name" value="IgC1_CH3_IgAGD_CH4_IgAEM"/>
    <property type="match status" value="1"/>
</dbReference>
<evidence type="ECO:0000313" key="4">
    <source>
        <dbReference type="EMBL" id="MBZ3882660.1"/>
    </source>
</evidence>
<dbReference type="InterPro" id="IPR007110">
    <property type="entry name" value="Ig-like_dom"/>
</dbReference>
<dbReference type="FunFam" id="2.60.40.10:FF:000998">
    <property type="entry name" value="Immunoglobulin heavy constant epsilon"/>
    <property type="match status" value="1"/>
</dbReference>
<dbReference type="InterPro" id="IPR050380">
    <property type="entry name" value="Immune_Resp_Modulators"/>
</dbReference>
<evidence type="ECO:0000256" key="2">
    <source>
        <dbReference type="SAM" id="MobiDB-lite"/>
    </source>
</evidence>
<dbReference type="SMART" id="SM00407">
    <property type="entry name" value="IGc1"/>
    <property type="match status" value="4"/>
</dbReference>
<name>A0AA41T3E1_SCICA</name>
<dbReference type="AlphaFoldDB" id="A0AA41T3E1"/>
<feature type="domain" description="Ig-like" evidence="3">
    <location>
        <begin position="258"/>
        <end position="359"/>
    </location>
</feature>